<evidence type="ECO:0000313" key="19">
    <source>
        <dbReference type="Proteomes" id="UP001330434"/>
    </source>
</evidence>
<dbReference type="PIRSF" id="PIRSF000726">
    <property type="entry name" value="Asp_kin"/>
    <property type="match status" value="1"/>
</dbReference>
<evidence type="ECO:0000259" key="16">
    <source>
        <dbReference type="Pfam" id="PF00696"/>
    </source>
</evidence>
<comment type="similarity">
    <text evidence="4 14">Belongs to the aspartokinase family.</text>
</comment>
<dbReference type="NCBIfam" id="NF005154">
    <property type="entry name" value="PRK06635.1-2"/>
    <property type="match status" value="1"/>
</dbReference>
<evidence type="ECO:0000256" key="4">
    <source>
        <dbReference type="ARBA" id="ARBA00010122"/>
    </source>
</evidence>
<dbReference type="NCBIfam" id="NF005155">
    <property type="entry name" value="PRK06635.1-4"/>
    <property type="match status" value="1"/>
</dbReference>
<accession>A0ABZ2C3R7</accession>
<dbReference type="CDD" id="cd04261">
    <property type="entry name" value="AAK_AKii-LysC-BS"/>
    <property type="match status" value="1"/>
</dbReference>
<dbReference type="InterPro" id="IPR001048">
    <property type="entry name" value="Asp/Glu/Uridylate_kinase"/>
</dbReference>
<dbReference type="Gene3D" id="3.40.1160.10">
    <property type="entry name" value="Acetylglutamate kinase-like"/>
    <property type="match status" value="1"/>
</dbReference>
<evidence type="ECO:0000256" key="8">
    <source>
        <dbReference type="ARBA" id="ARBA00022679"/>
    </source>
</evidence>
<dbReference type="InterPro" id="IPR045865">
    <property type="entry name" value="ACT-like_dom_sf"/>
</dbReference>
<keyword evidence="11" id="KW-0067">ATP-binding</keyword>
<dbReference type="PANTHER" id="PTHR21499">
    <property type="entry name" value="ASPARTATE KINASE"/>
    <property type="match status" value="1"/>
</dbReference>
<evidence type="ECO:0000256" key="7">
    <source>
        <dbReference type="ARBA" id="ARBA00022605"/>
    </source>
</evidence>
<feature type="domain" description="Aspartate/glutamate/uridylate kinase" evidence="16">
    <location>
        <begin position="10"/>
        <end position="237"/>
    </location>
</feature>
<dbReference type="PROSITE" id="PS00324">
    <property type="entry name" value="ASPARTOKINASE"/>
    <property type="match status" value="1"/>
</dbReference>
<keyword evidence="10 14" id="KW-0418">Kinase</keyword>
<evidence type="ECO:0000256" key="5">
    <source>
        <dbReference type="ARBA" id="ARBA00013059"/>
    </source>
</evidence>
<evidence type="ECO:0000313" key="18">
    <source>
        <dbReference type="EMBL" id="WVX66410.1"/>
    </source>
</evidence>
<evidence type="ECO:0000259" key="17">
    <source>
        <dbReference type="Pfam" id="PF22468"/>
    </source>
</evidence>
<keyword evidence="8 14" id="KW-0808">Transferase</keyword>
<dbReference type="SUPFAM" id="SSF53633">
    <property type="entry name" value="Carbamate kinase-like"/>
    <property type="match status" value="1"/>
</dbReference>
<evidence type="ECO:0000256" key="15">
    <source>
        <dbReference type="RuleBase" id="RU004249"/>
    </source>
</evidence>
<protein>
    <recommendedName>
        <fullName evidence="6 14">Aspartokinase</fullName>
        <ecNumber evidence="5 14">2.7.2.4</ecNumber>
    </recommendedName>
</protein>
<dbReference type="SUPFAM" id="SSF55021">
    <property type="entry name" value="ACT-like"/>
    <property type="match status" value="1"/>
</dbReference>
<dbReference type="NCBIfam" id="TIGR00657">
    <property type="entry name" value="asp_kinases"/>
    <property type="match status" value="1"/>
</dbReference>
<evidence type="ECO:0000256" key="3">
    <source>
        <dbReference type="ARBA" id="ARBA00005139"/>
    </source>
</evidence>
<keyword evidence="12" id="KW-0457">Lysine biosynthesis</keyword>
<dbReference type="PANTHER" id="PTHR21499:SF3">
    <property type="entry name" value="ASPARTOKINASE"/>
    <property type="match status" value="1"/>
</dbReference>
<dbReference type="Proteomes" id="UP001330434">
    <property type="component" value="Chromosome"/>
</dbReference>
<dbReference type="InterPro" id="IPR041740">
    <property type="entry name" value="AKii-LysC-BS"/>
</dbReference>
<dbReference type="InterPro" id="IPR018042">
    <property type="entry name" value="Aspartate_kinase_CS"/>
</dbReference>
<evidence type="ECO:0000256" key="14">
    <source>
        <dbReference type="RuleBase" id="RU003448"/>
    </source>
</evidence>
<gene>
    <name evidence="18" type="ORF">Bealeia1_00587</name>
</gene>
<evidence type="ECO:0000256" key="12">
    <source>
        <dbReference type="ARBA" id="ARBA00023154"/>
    </source>
</evidence>
<feature type="domain" description="Aspartokinase ACT" evidence="17">
    <location>
        <begin position="352"/>
        <end position="407"/>
    </location>
</feature>
<keyword evidence="9" id="KW-0547">Nucleotide-binding</keyword>
<comment type="pathway">
    <text evidence="1 15">Amino-acid biosynthesis; L-lysine biosynthesis via DAP pathway; (S)-tetrahydrodipicolinate from L-aspartate: step 1/4.</text>
</comment>
<comment type="pathway">
    <text evidence="2 15">Amino-acid biosynthesis; L-methionine biosynthesis via de novo pathway; L-homoserine from L-aspartate: step 1/3.</text>
</comment>
<dbReference type="Gene3D" id="3.30.2130.10">
    <property type="entry name" value="VC0802-like"/>
    <property type="match status" value="1"/>
</dbReference>
<dbReference type="InterPro" id="IPR001341">
    <property type="entry name" value="Asp_kinase"/>
</dbReference>
<organism evidence="18 19">
    <name type="scientific">Candidatus Bealeia paramacronuclearis</name>
    <dbReference type="NCBI Taxonomy" id="1921001"/>
    <lineage>
        <taxon>Bacteria</taxon>
        <taxon>Pseudomonadati</taxon>
        <taxon>Pseudomonadota</taxon>
        <taxon>Alphaproteobacteria</taxon>
        <taxon>Holosporales</taxon>
        <taxon>Holosporaceae</taxon>
        <taxon>Candidatus Bealeia</taxon>
    </lineage>
</organism>
<evidence type="ECO:0000256" key="2">
    <source>
        <dbReference type="ARBA" id="ARBA00004986"/>
    </source>
</evidence>
<dbReference type="InterPro" id="IPR005260">
    <property type="entry name" value="Asp_kin_monofn"/>
</dbReference>
<proteinExistence type="inferred from homology"/>
<evidence type="ECO:0000256" key="13">
    <source>
        <dbReference type="ARBA" id="ARBA00047872"/>
    </source>
</evidence>
<dbReference type="CDD" id="cd04936">
    <property type="entry name" value="ACT_AKii-LysC-BS-like_2"/>
    <property type="match status" value="1"/>
</dbReference>
<comment type="catalytic activity">
    <reaction evidence="13 14">
        <text>L-aspartate + ATP = 4-phospho-L-aspartate + ADP</text>
        <dbReference type="Rhea" id="RHEA:23776"/>
        <dbReference type="ChEBI" id="CHEBI:29991"/>
        <dbReference type="ChEBI" id="CHEBI:30616"/>
        <dbReference type="ChEBI" id="CHEBI:57535"/>
        <dbReference type="ChEBI" id="CHEBI:456216"/>
        <dbReference type="EC" id="2.7.2.4"/>
    </reaction>
</comment>
<dbReference type="Pfam" id="PF22468">
    <property type="entry name" value="ACT_9"/>
    <property type="match status" value="1"/>
</dbReference>
<name>A0ABZ2C3R7_9PROT</name>
<evidence type="ECO:0000256" key="10">
    <source>
        <dbReference type="ARBA" id="ARBA00022777"/>
    </source>
</evidence>
<dbReference type="Pfam" id="PF00696">
    <property type="entry name" value="AA_kinase"/>
    <property type="match status" value="1"/>
</dbReference>
<dbReference type="EMBL" id="CP133270">
    <property type="protein sequence ID" value="WVX66410.1"/>
    <property type="molecule type" value="Genomic_DNA"/>
</dbReference>
<comment type="pathway">
    <text evidence="3 15">Amino-acid biosynthesis; L-threonine biosynthesis; L-threonine from L-aspartate: step 1/5.</text>
</comment>
<sequence>MQKIQDAMAIIVQKFGGTSVGTVDLIRKVALRVKYEVDQGHQVVVVVSAMSGVTNQLIEHIHNITTTYDRTEYDVIASSGEQITSGLLALALQNIGVPARSWLGWQIPILTSDTHAHGKILEIHTASLLQDLKKGVVSVIAGFQGLSSQGRITTLGRGGSDTTAVALAAALKAERCDIYTDVDGVYTADPRTVSSAGKIDQIAYHEMLELASHGAKVLQRDSVEFAMRHNVRLRVLSAHAERPSGTLITGDHEIQTSPQAIRGVAHTLQEGQITLKGLPAKPEILTLFHEMMKTAQIEIDMLTQDLLPCGRLMDCHFTALKAELDRTEEILKLSQKKLNFYDLLRNNNVAKISIVGSGLKYYSHVARKLFKKLAEDHIKVSLVSCSDIKLSVLIPANETEKAVSALHGIYELDDKGKR</sequence>
<reference evidence="18 19" key="1">
    <citation type="journal article" date="2024" name="Environ. Microbiol.">
        <title>Novel evolutionary insights on the interactions of the Holosporales (Alphaproteobacteria) with eukaryotic hosts from comparative genomics.</title>
        <authorList>
            <person name="Giovannini M."/>
            <person name="Petroni G."/>
            <person name="Castelli M."/>
        </authorList>
    </citation>
    <scope>NUCLEOTIDE SEQUENCE [LARGE SCALE GENOMIC DNA]</scope>
    <source>
        <strain evidence="18 19">US_Bl 15I1</strain>
    </source>
</reference>
<dbReference type="InterPro" id="IPR054352">
    <property type="entry name" value="ACT_Aspartokinase"/>
</dbReference>
<keyword evidence="7 15" id="KW-0028">Amino-acid biosynthesis</keyword>
<dbReference type="InterPro" id="IPR036393">
    <property type="entry name" value="AceGlu_kinase-like_sf"/>
</dbReference>
<evidence type="ECO:0000256" key="1">
    <source>
        <dbReference type="ARBA" id="ARBA00004766"/>
    </source>
</evidence>
<evidence type="ECO:0000256" key="6">
    <source>
        <dbReference type="ARBA" id="ARBA00016273"/>
    </source>
</evidence>
<evidence type="ECO:0000256" key="9">
    <source>
        <dbReference type="ARBA" id="ARBA00022741"/>
    </source>
</evidence>
<keyword evidence="19" id="KW-1185">Reference proteome</keyword>
<dbReference type="EC" id="2.7.2.4" evidence="5 14"/>
<evidence type="ECO:0000256" key="11">
    <source>
        <dbReference type="ARBA" id="ARBA00022840"/>
    </source>
</evidence>